<dbReference type="RefSeq" id="WP_157525901.1">
    <property type="nucleotide sequence ID" value="NZ_CP066775.1"/>
</dbReference>
<sequence length="167" mass="18524">MKILYAFTIALLLTTTANAQKYIPQIKQGSVLSYQAHANALGQSLPFTLTILNADSTLTMQWLLAGYGTGKFVIAASAIQSANKIGFKQPEPDEITKLKDNETLVTVSKTVFKDLTEKKSFTLNGRNFTVTQDNTDFKINDKVADVFYAVDDKGKTKLWILNTRLSH</sequence>
<keyword evidence="2" id="KW-1185">Reference proteome</keyword>
<proteinExistence type="predicted"/>
<protein>
    <submittedName>
        <fullName evidence="1">Uncharacterized protein</fullName>
    </submittedName>
</protein>
<organism evidence="1 2">
    <name type="scientific">Mucilaginibacter ginkgonis</name>
    <dbReference type="NCBI Taxonomy" id="2682091"/>
    <lineage>
        <taxon>Bacteria</taxon>
        <taxon>Pseudomonadati</taxon>
        <taxon>Bacteroidota</taxon>
        <taxon>Sphingobacteriia</taxon>
        <taxon>Sphingobacteriales</taxon>
        <taxon>Sphingobacteriaceae</taxon>
        <taxon>Mucilaginibacter</taxon>
    </lineage>
</organism>
<name>A0A6I4I505_9SPHI</name>
<evidence type="ECO:0000313" key="1">
    <source>
        <dbReference type="EMBL" id="QQL48336.1"/>
    </source>
</evidence>
<dbReference type="KEGG" id="mgik:GO620_009020"/>
<evidence type="ECO:0000313" key="2">
    <source>
        <dbReference type="Proteomes" id="UP000429232"/>
    </source>
</evidence>
<dbReference type="AlphaFoldDB" id="A0A6I4I505"/>
<reference evidence="1 2" key="1">
    <citation type="submission" date="2020-12" db="EMBL/GenBank/DDBJ databases">
        <title>HMF7856_wgs.fasta genome submission.</title>
        <authorList>
            <person name="Kang H."/>
            <person name="Kim H."/>
            <person name="Joh K."/>
        </authorList>
    </citation>
    <scope>NUCLEOTIDE SEQUENCE [LARGE SCALE GENOMIC DNA]</scope>
    <source>
        <strain evidence="1 2">HMF7856</strain>
    </source>
</reference>
<accession>A0A6I4I505</accession>
<gene>
    <name evidence="1" type="ORF">GO620_009020</name>
</gene>
<dbReference type="Proteomes" id="UP000429232">
    <property type="component" value="Chromosome"/>
</dbReference>
<dbReference type="EMBL" id="CP066775">
    <property type="protein sequence ID" value="QQL48336.1"/>
    <property type="molecule type" value="Genomic_DNA"/>
</dbReference>